<proteinExistence type="predicted"/>
<feature type="signal peptide" evidence="2">
    <location>
        <begin position="1"/>
        <end position="25"/>
    </location>
</feature>
<comment type="caution">
    <text evidence="4">The sequence shown here is derived from an EMBL/GenBank/DDBJ whole genome shotgun (WGS) entry which is preliminary data.</text>
</comment>
<dbReference type="InterPro" id="IPR000259">
    <property type="entry name" value="Adhesion_dom_fimbrial"/>
</dbReference>
<evidence type="ECO:0000313" key="4">
    <source>
        <dbReference type="EMBL" id="KWZ35008.1"/>
    </source>
</evidence>
<protein>
    <submittedName>
        <fullName evidence="4">Fimbrial protein</fullName>
    </submittedName>
</protein>
<dbReference type="EMBL" id="LNJP01000001">
    <property type="protein sequence ID" value="KWZ35008.1"/>
    <property type="molecule type" value="Genomic_DNA"/>
</dbReference>
<accession>A0AAW3Q1C8</accession>
<evidence type="ECO:0000256" key="1">
    <source>
        <dbReference type="ARBA" id="ARBA00022729"/>
    </source>
</evidence>
<dbReference type="InterPro" id="IPR050263">
    <property type="entry name" value="Bact_Fimbrial_Adh_Pro"/>
</dbReference>
<reference evidence="4 5" key="1">
    <citation type="submission" date="2015-11" db="EMBL/GenBank/DDBJ databases">
        <authorList>
            <person name="Sahl J."/>
            <person name="Wagner D."/>
            <person name="Keim P."/>
        </authorList>
    </citation>
    <scope>NUCLEOTIDE SEQUENCE [LARGE SCALE GENOMIC DNA]</scope>
    <source>
        <strain evidence="4 5">AZ-4-2-10-S1-D7</strain>
    </source>
</reference>
<dbReference type="AlphaFoldDB" id="A0AAW3Q1C8"/>
<evidence type="ECO:0000256" key="2">
    <source>
        <dbReference type="SAM" id="SignalP"/>
    </source>
</evidence>
<dbReference type="InterPro" id="IPR036937">
    <property type="entry name" value="Adhesion_dom_fimbrial_sf"/>
</dbReference>
<gene>
    <name evidence="4" type="ORF">WS64_05350</name>
</gene>
<sequence>MPSGVAALLAALVLSMTLAPSGARASITAFGNGHLAVPSTTPVGTVVSRDSYTPRDLCGSDTCEITSTIFYPRGSLLGMSDGPDIETRVAGLSTRILYDGVPATASTRTTVRNSIEIQLFRDSRTPKSGSLKPFLFNMYFIVNYKAGLLSEAASIYLAADTTFIAGTCMVPSQTVVLPTVSPANFNGIGSTAGTKPFMVQLRDCPAGFNKIGYQFVPVNGQVQGLPGTLALHPDSTAAGVGIQLFNAQQSEYVPLGQSRPTPYNGQAGSYTLPFTASYVQTGPLVRSGLVRADAVILLDYQ</sequence>
<keyword evidence="1 2" id="KW-0732">Signal</keyword>
<organism evidence="4 5">
    <name type="scientific">Burkholderia anthina</name>
    <dbReference type="NCBI Taxonomy" id="179879"/>
    <lineage>
        <taxon>Bacteria</taxon>
        <taxon>Pseudomonadati</taxon>
        <taxon>Pseudomonadota</taxon>
        <taxon>Betaproteobacteria</taxon>
        <taxon>Burkholderiales</taxon>
        <taxon>Burkholderiaceae</taxon>
        <taxon>Burkholderia</taxon>
        <taxon>Burkholderia cepacia complex</taxon>
    </lineage>
</organism>
<name>A0AAW3Q1C8_9BURK</name>
<feature type="chain" id="PRO_5043688694" evidence="2">
    <location>
        <begin position="26"/>
        <end position="301"/>
    </location>
</feature>
<feature type="domain" description="Fimbrial-type adhesion" evidence="3">
    <location>
        <begin position="164"/>
        <end position="301"/>
    </location>
</feature>
<dbReference type="GO" id="GO:0009289">
    <property type="term" value="C:pilus"/>
    <property type="evidence" value="ECO:0007669"/>
    <property type="project" value="InterPro"/>
</dbReference>
<dbReference type="PANTHER" id="PTHR33420:SF3">
    <property type="entry name" value="FIMBRIAL SUBUNIT ELFA"/>
    <property type="match status" value="1"/>
</dbReference>
<evidence type="ECO:0000313" key="5">
    <source>
        <dbReference type="Proteomes" id="UP000070434"/>
    </source>
</evidence>
<dbReference type="GO" id="GO:0043709">
    <property type="term" value="P:cell adhesion involved in single-species biofilm formation"/>
    <property type="evidence" value="ECO:0007669"/>
    <property type="project" value="TreeGrafter"/>
</dbReference>
<dbReference type="SUPFAM" id="SSF49401">
    <property type="entry name" value="Bacterial adhesins"/>
    <property type="match status" value="1"/>
</dbReference>
<dbReference type="Proteomes" id="UP000070434">
    <property type="component" value="Chromosome 1"/>
</dbReference>
<dbReference type="Gene3D" id="2.60.40.1090">
    <property type="entry name" value="Fimbrial-type adhesion domain"/>
    <property type="match status" value="1"/>
</dbReference>
<dbReference type="PANTHER" id="PTHR33420">
    <property type="entry name" value="FIMBRIAL SUBUNIT ELFA-RELATED"/>
    <property type="match status" value="1"/>
</dbReference>
<dbReference type="Pfam" id="PF00419">
    <property type="entry name" value="Fimbrial"/>
    <property type="match status" value="1"/>
</dbReference>
<dbReference type="InterPro" id="IPR008966">
    <property type="entry name" value="Adhesion_dom_sf"/>
</dbReference>
<evidence type="ECO:0000259" key="3">
    <source>
        <dbReference type="Pfam" id="PF00419"/>
    </source>
</evidence>